<protein>
    <submittedName>
        <fullName evidence="2">Uncharacterized protein</fullName>
    </submittedName>
</protein>
<dbReference type="AlphaFoldDB" id="A0AAD1NZ35"/>
<feature type="region of interest" description="Disordered" evidence="1">
    <location>
        <begin position="32"/>
        <end position="55"/>
    </location>
</feature>
<geneLocation type="plasmid" evidence="2 3">
    <name>pAA1-1b</name>
</geneLocation>
<proteinExistence type="predicted"/>
<sequence length="55" mass="5890">MGVPREAVYPLLPFFEYKAAYWATLLDLGGGALEDPRPPAGEGHLGPSLEDHGIP</sequence>
<accession>A0AAD1NZ35</accession>
<organism evidence="2 3">
    <name type="scientific">Thermus thermophilus</name>
    <dbReference type="NCBI Taxonomy" id="274"/>
    <lineage>
        <taxon>Bacteria</taxon>
        <taxon>Thermotogati</taxon>
        <taxon>Deinococcota</taxon>
        <taxon>Deinococci</taxon>
        <taxon>Thermales</taxon>
        <taxon>Thermaceae</taxon>
        <taxon>Thermus</taxon>
    </lineage>
</organism>
<gene>
    <name evidence="2" type="ORF">TthAA11_21360</name>
</gene>
<evidence type="ECO:0000313" key="2">
    <source>
        <dbReference type="EMBL" id="BCZ87954.1"/>
    </source>
</evidence>
<name>A0AAD1NZ35_THETH</name>
<dbReference type="Proteomes" id="UP000825379">
    <property type="component" value="Plasmid pAA1-1b"/>
</dbReference>
<keyword evidence="2" id="KW-0614">Plasmid</keyword>
<dbReference type="EMBL" id="AP024927">
    <property type="protein sequence ID" value="BCZ87954.1"/>
    <property type="molecule type" value="Genomic_DNA"/>
</dbReference>
<evidence type="ECO:0000313" key="3">
    <source>
        <dbReference type="Proteomes" id="UP000825379"/>
    </source>
</evidence>
<evidence type="ECO:0000256" key="1">
    <source>
        <dbReference type="SAM" id="MobiDB-lite"/>
    </source>
</evidence>
<reference evidence="2" key="1">
    <citation type="submission" date="2021-07" db="EMBL/GenBank/DDBJ databases">
        <title>Complete genome sequences of four Thermus thermophilus strains isolated from Arima Hot Spring in Japan.</title>
        <authorList>
            <person name="Tomariguchi N."/>
            <person name="Ueno Y."/>
            <person name="Miyazaki K."/>
        </authorList>
    </citation>
    <scope>NUCLEOTIDE SEQUENCE</scope>
    <source>
        <strain evidence="2">AA1-1</strain>
        <plasmid evidence="2">pAA1-1b</plasmid>
    </source>
</reference>